<feature type="transmembrane region" description="Helical" evidence="5">
    <location>
        <begin position="263"/>
        <end position="285"/>
    </location>
</feature>
<keyword evidence="8" id="KW-1185">Reference proteome</keyword>
<dbReference type="RefSeq" id="WP_126610312.1">
    <property type="nucleotide sequence ID" value="NZ_AP025144.1"/>
</dbReference>
<dbReference type="Pfam" id="PF07690">
    <property type="entry name" value="MFS_1"/>
    <property type="match status" value="1"/>
</dbReference>
<feature type="transmembrane region" description="Helical" evidence="5">
    <location>
        <begin position="140"/>
        <end position="161"/>
    </location>
</feature>
<sequence>MNRIQLSHRYGLFMGLFFISQFLVIPIMTPLLLGFGMSIPQIGVIMATMGITVMVLELPTGGLADQVGRKKVFLISILFSMLSYLVLLFIPSFIGGVVSMFLWGASIAISSGTLTAWFVESFNESEGDITLQAGFARVSARSSFFAATGALIGAGIMYGGVEFGYEARQLYDVSLWAGLVCLALVFVIALLWIKEQREFKPFSFALLTSVPTQMKSGIDAAKHPVLWRILFAMFLTIPIASAIEKFWPVRFEELSDGQPLEWVYGLTYAVTFYLGSLAAVMTNWLSDKFDQQMGKVLMVSVAIRLIAATIFALSGNVVMFVLLFICYDFTNHLGKSAYNQLLHHSTNDSVRSTVDSLNSLVMRIGGVIGSLMCGFGADYIGLVNIWLICIVLAIGALFFYKSPMLNQASEPANAAT</sequence>
<reference evidence="8" key="1">
    <citation type="journal article" date="2019" name="Int. J. Syst. Evol. Microbiol.">
        <title>The Global Catalogue of Microorganisms (GCM) 10K type strain sequencing project: providing services to taxonomists for standard genome sequencing and annotation.</title>
        <authorList>
            <consortium name="The Broad Institute Genomics Platform"/>
            <consortium name="The Broad Institute Genome Sequencing Center for Infectious Disease"/>
            <person name="Wu L."/>
            <person name="Ma J."/>
        </authorList>
    </citation>
    <scope>NUCLEOTIDE SEQUENCE [LARGE SCALE GENOMIC DNA]</scope>
    <source>
        <strain evidence="8">NBRC 15640</strain>
    </source>
</reference>
<feature type="transmembrane region" description="Helical" evidence="5">
    <location>
        <begin position="297"/>
        <end position="325"/>
    </location>
</feature>
<dbReference type="GO" id="GO:0016020">
    <property type="term" value="C:membrane"/>
    <property type="evidence" value="ECO:0007669"/>
    <property type="project" value="UniProtKB-SubCell"/>
</dbReference>
<feature type="transmembrane region" description="Helical" evidence="5">
    <location>
        <begin position="72"/>
        <end position="94"/>
    </location>
</feature>
<feature type="domain" description="Major facilitator superfamily (MFS) profile" evidence="6">
    <location>
        <begin position="4"/>
        <end position="404"/>
    </location>
</feature>
<keyword evidence="2 5" id="KW-0812">Transmembrane</keyword>
<dbReference type="PANTHER" id="PTHR23530">
    <property type="entry name" value="TRANSPORT PROTEIN-RELATED"/>
    <property type="match status" value="1"/>
</dbReference>
<feature type="transmembrane region" description="Helical" evidence="5">
    <location>
        <begin position="173"/>
        <end position="193"/>
    </location>
</feature>
<dbReference type="EMBL" id="BSNX01000063">
    <property type="protein sequence ID" value="GLQ74804.1"/>
    <property type="molecule type" value="Genomic_DNA"/>
</dbReference>
<dbReference type="PANTHER" id="PTHR23530:SF1">
    <property type="entry name" value="PERMEASE, MAJOR FACILITATOR SUPERFAMILY-RELATED"/>
    <property type="match status" value="1"/>
</dbReference>
<evidence type="ECO:0000256" key="5">
    <source>
        <dbReference type="SAM" id="Phobius"/>
    </source>
</evidence>
<dbReference type="InterPro" id="IPR053160">
    <property type="entry name" value="MFS_DHA3_Transporter"/>
</dbReference>
<feature type="transmembrane region" description="Helical" evidence="5">
    <location>
        <begin position="225"/>
        <end position="243"/>
    </location>
</feature>
<comment type="caution">
    <text evidence="7">The sequence shown here is derived from an EMBL/GenBank/DDBJ whole genome shotgun (WGS) entry which is preliminary data.</text>
</comment>
<dbReference type="GO" id="GO:0022857">
    <property type="term" value="F:transmembrane transporter activity"/>
    <property type="evidence" value="ECO:0007669"/>
    <property type="project" value="InterPro"/>
</dbReference>
<feature type="transmembrane region" description="Helical" evidence="5">
    <location>
        <begin position="12"/>
        <end position="33"/>
    </location>
</feature>
<evidence type="ECO:0000313" key="8">
    <source>
        <dbReference type="Proteomes" id="UP001156690"/>
    </source>
</evidence>
<keyword evidence="3 5" id="KW-1133">Transmembrane helix</keyword>
<keyword evidence="4 5" id="KW-0472">Membrane</keyword>
<gene>
    <name evidence="7" type="ORF">GCM10007932_41660</name>
</gene>
<protein>
    <recommendedName>
        <fullName evidence="6">Major facilitator superfamily (MFS) profile domain-containing protein</fullName>
    </recommendedName>
</protein>
<dbReference type="SUPFAM" id="SSF103473">
    <property type="entry name" value="MFS general substrate transporter"/>
    <property type="match status" value="1"/>
</dbReference>
<dbReference type="InterPro" id="IPR020846">
    <property type="entry name" value="MFS_dom"/>
</dbReference>
<dbReference type="AlphaFoldDB" id="A0AAV5NWW2"/>
<dbReference type="PROSITE" id="PS50850">
    <property type="entry name" value="MFS"/>
    <property type="match status" value="1"/>
</dbReference>
<evidence type="ECO:0000256" key="3">
    <source>
        <dbReference type="ARBA" id="ARBA00022989"/>
    </source>
</evidence>
<feature type="transmembrane region" description="Helical" evidence="5">
    <location>
        <begin position="379"/>
        <end position="400"/>
    </location>
</feature>
<evidence type="ECO:0000259" key="6">
    <source>
        <dbReference type="PROSITE" id="PS50850"/>
    </source>
</evidence>
<feature type="transmembrane region" description="Helical" evidence="5">
    <location>
        <begin position="39"/>
        <end position="60"/>
    </location>
</feature>
<name>A0AAV5NWW2_9VIBR</name>
<dbReference type="InterPro" id="IPR011701">
    <property type="entry name" value="MFS"/>
</dbReference>
<dbReference type="InterPro" id="IPR036259">
    <property type="entry name" value="MFS_trans_sf"/>
</dbReference>
<evidence type="ECO:0000256" key="4">
    <source>
        <dbReference type="ARBA" id="ARBA00023136"/>
    </source>
</evidence>
<comment type="subcellular location">
    <subcellularLocation>
        <location evidence="1">Membrane</location>
        <topology evidence="1">Multi-pass membrane protein</topology>
    </subcellularLocation>
</comment>
<dbReference type="Proteomes" id="UP001156690">
    <property type="component" value="Unassembled WGS sequence"/>
</dbReference>
<dbReference type="PROSITE" id="PS00216">
    <property type="entry name" value="SUGAR_TRANSPORT_1"/>
    <property type="match status" value="1"/>
</dbReference>
<evidence type="ECO:0000256" key="2">
    <source>
        <dbReference type="ARBA" id="ARBA00022692"/>
    </source>
</evidence>
<organism evidence="7 8">
    <name type="scientific">Vibrio penaeicida</name>
    <dbReference type="NCBI Taxonomy" id="104609"/>
    <lineage>
        <taxon>Bacteria</taxon>
        <taxon>Pseudomonadati</taxon>
        <taxon>Pseudomonadota</taxon>
        <taxon>Gammaproteobacteria</taxon>
        <taxon>Vibrionales</taxon>
        <taxon>Vibrionaceae</taxon>
        <taxon>Vibrio</taxon>
    </lineage>
</organism>
<dbReference type="InterPro" id="IPR005829">
    <property type="entry name" value="Sugar_transporter_CS"/>
</dbReference>
<accession>A0AAV5NWW2</accession>
<dbReference type="Gene3D" id="1.20.1250.20">
    <property type="entry name" value="MFS general substrate transporter like domains"/>
    <property type="match status" value="1"/>
</dbReference>
<evidence type="ECO:0000313" key="7">
    <source>
        <dbReference type="EMBL" id="GLQ74804.1"/>
    </source>
</evidence>
<feature type="transmembrane region" description="Helical" evidence="5">
    <location>
        <begin position="100"/>
        <end position="119"/>
    </location>
</feature>
<proteinExistence type="predicted"/>
<evidence type="ECO:0000256" key="1">
    <source>
        <dbReference type="ARBA" id="ARBA00004141"/>
    </source>
</evidence>